<feature type="region of interest" description="Disordered" evidence="7">
    <location>
        <begin position="349"/>
        <end position="370"/>
    </location>
</feature>
<feature type="binding site" evidence="6">
    <location>
        <position position="239"/>
    </location>
    <ligand>
        <name>Zn(2+)</name>
        <dbReference type="ChEBI" id="CHEBI:29105"/>
    </ligand>
</feature>
<keyword evidence="2" id="KW-0677">Repeat</keyword>
<proteinExistence type="predicted"/>
<dbReference type="InterPro" id="IPR013087">
    <property type="entry name" value="Znf_C2H2_type"/>
</dbReference>
<dbReference type="Proteomes" id="UP000076407">
    <property type="component" value="Unassembled WGS sequence"/>
</dbReference>
<dbReference type="PROSITE" id="PS51915">
    <property type="entry name" value="ZAD"/>
    <property type="match status" value="1"/>
</dbReference>
<keyword evidence="3 5" id="KW-0863">Zinc-finger</keyword>
<dbReference type="EnsemblMetazoa" id="AQUA001875-RA">
    <property type="protein sequence ID" value="AQUA001875-PA"/>
    <property type="gene ID" value="AQUA001875"/>
</dbReference>
<keyword evidence="4 6" id="KW-0862">Zinc</keyword>
<dbReference type="PROSITE" id="PS50157">
    <property type="entry name" value="ZINC_FINGER_C2H2_2"/>
    <property type="match status" value="3"/>
</dbReference>
<evidence type="ECO:0000259" key="8">
    <source>
        <dbReference type="PROSITE" id="PS50157"/>
    </source>
</evidence>
<dbReference type="InterPro" id="IPR036236">
    <property type="entry name" value="Znf_C2H2_sf"/>
</dbReference>
<dbReference type="GO" id="GO:0008270">
    <property type="term" value="F:zinc ion binding"/>
    <property type="evidence" value="ECO:0007669"/>
    <property type="project" value="UniProtKB-UniRule"/>
</dbReference>
<feature type="domain" description="C2H2-type" evidence="8">
    <location>
        <begin position="426"/>
        <end position="453"/>
    </location>
</feature>
<sequence>MDRVEHLPLSLPEHLHLRRQPGPDVVVQLALQLHVGAAVVDENDLAQQPPVGRVQHAVDRAQQHRVRLVVEDDDDAGRGQAGQVVVLALAGRMPAIRWRPVCDRGQLLFADLLRVARQLHALAIVAEAGPLLGQVGQHEPLEQGVPARRQGRQQVALVQGPAGGRFGRRQQLQPVHIQPELGQRFRLLEGRAAERVRRAVQVLEVEQHEQPEHQQQQHARVQIAPRKKLDKLAIMEEKCRLCLKEVKQKCITVLPQDEFREMMDAVFCFPIVYKEELPKYVCTECSITVRKFYNYTLKVQKTQSYLEREWECNVASKSSITITKLEPIGNCDEENDCNDADMEEYLDEESSTDESWKLSSSCTTDDPPYVDDSRVQLPAQHIKNIESKNTPEESDTTTNFFTKRLRSRDIKCATDSPSLSRPDLPYICVECDLKHATQAQLTKHRRVHQKKECPVCSRLLRVDKIKDHCARMHPHYKLLVASREIRCDNCLELFDTEAQLHDHLNHDRMQRLALPDARQNGMEDSDEAGRTAKVKTKHIFHCPKRYKCRNCEEKFLDKVQLAKHQRLHRTVDCPICGKTCRTDRIKPHIAKHRPNSDGPNKKLYHCTECKKMFANELQLTLHYRRMHKQLICPVCKVRASFAHVENHLKLLKVEECSDDSNDFPNNLSEVDVTITEN</sequence>
<evidence type="ECO:0000256" key="7">
    <source>
        <dbReference type="SAM" id="MobiDB-lite"/>
    </source>
</evidence>
<dbReference type="SMART" id="SM00355">
    <property type="entry name" value="ZnF_C2H2"/>
    <property type="match status" value="6"/>
</dbReference>
<evidence type="ECO:0000256" key="3">
    <source>
        <dbReference type="ARBA" id="ARBA00022771"/>
    </source>
</evidence>
<dbReference type="GO" id="GO:0005634">
    <property type="term" value="C:nucleus"/>
    <property type="evidence" value="ECO:0007669"/>
    <property type="project" value="InterPro"/>
</dbReference>
<feature type="domain" description="C2H2-type" evidence="8">
    <location>
        <begin position="604"/>
        <end position="627"/>
    </location>
</feature>
<evidence type="ECO:0000256" key="2">
    <source>
        <dbReference type="ARBA" id="ARBA00022737"/>
    </source>
</evidence>
<name>A0A182WWG7_ANOQN</name>
<evidence type="ECO:0008006" key="12">
    <source>
        <dbReference type="Google" id="ProtNLM"/>
    </source>
</evidence>
<accession>A0A182WWG7</accession>
<dbReference type="SMART" id="SM00868">
    <property type="entry name" value="zf-AD"/>
    <property type="match status" value="1"/>
</dbReference>
<dbReference type="STRING" id="34691.A0A182WWG7"/>
<evidence type="ECO:0000256" key="6">
    <source>
        <dbReference type="PROSITE-ProRule" id="PRU01263"/>
    </source>
</evidence>
<evidence type="ECO:0000256" key="5">
    <source>
        <dbReference type="PROSITE-ProRule" id="PRU00042"/>
    </source>
</evidence>
<evidence type="ECO:0000259" key="9">
    <source>
        <dbReference type="PROSITE" id="PS51915"/>
    </source>
</evidence>
<reference evidence="10" key="1">
    <citation type="submission" date="2020-05" db="UniProtKB">
        <authorList>
            <consortium name="EnsemblMetazoa"/>
        </authorList>
    </citation>
    <scope>IDENTIFICATION</scope>
    <source>
        <strain evidence="10">SANGQUA</strain>
    </source>
</reference>
<protein>
    <recommendedName>
        <fullName evidence="12">ZAD domain-containing protein</fullName>
    </recommendedName>
</protein>
<feature type="binding site" evidence="6">
    <location>
        <position position="242"/>
    </location>
    <ligand>
        <name>Zn(2+)</name>
        <dbReference type="ChEBI" id="CHEBI:29105"/>
    </ligand>
</feature>
<organism evidence="10 11">
    <name type="scientific">Anopheles quadriannulatus</name>
    <name type="common">Mosquito</name>
    <dbReference type="NCBI Taxonomy" id="34691"/>
    <lineage>
        <taxon>Eukaryota</taxon>
        <taxon>Metazoa</taxon>
        <taxon>Ecdysozoa</taxon>
        <taxon>Arthropoda</taxon>
        <taxon>Hexapoda</taxon>
        <taxon>Insecta</taxon>
        <taxon>Pterygota</taxon>
        <taxon>Neoptera</taxon>
        <taxon>Endopterygota</taxon>
        <taxon>Diptera</taxon>
        <taxon>Nematocera</taxon>
        <taxon>Culicoidea</taxon>
        <taxon>Culicidae</taxon>
        <taxon>Anophelinae</taxon>
        <taxon>Anopheles</taxon>
    </lineage>
</organism>
<feature type="binding site" evidence="6">
    <location>
        <position position="282"/>
    </location>
    <ligand>
        <name>Zn(2+)</name>
        <dbReference type="ChEBI" id="CHEBI:29105"/>
    </ligand>
</feature>
<feature type="binding site" evidence="6">
    <location>
        <position position="285"/>
    </location>
    <ligand>
        <name>Zn(2+)</name>
        <dbReference type="ChEBI" id="CHEBI:29105"/>
    </ligand>
</feature>
<evidence type="ECO:0000313" key="10">
    <source>
        <dbReference type="EnsemblMetazoa" id="AQUA001875-PA"/>
    </source>
</evidence>
<evidence type="ECO:0000256" key="4">
    <source>
        <dbReference type="ARBA" id="ARBA00022833"/>
    </source>
</evidence>
<dbReference type="Pfam" id="PF07776">
    <property type="entry name" value="zf-AD"/>
    <property type="match status" value="1"/>
</dbReference>
<dbReference type="PROSITE" id="PS00028">
    <property type="entry name" value="ZINC_FINGER_C2H2_1"/>
    <property type="match status" value="2"/>
</dbReference>
<dbReference type="InterPro" id="IPR012934">
    <property type="entry name" value="Znf_AD"/>
</dbReference>
<evidence type="ECO:0000313" key="11">
    <source>
        <dbReference type="Proteomes" id="UP000076407"/>
    </source>
</evidence>
<dbReference type="VEuPathDB" id="VectorBase:AQUA001875"/>
<keyword evidence="11" id="KW-1185">Reference proteome</keyword>
<dbReference type="SUPFAM" id="SSF57716">
    <property type="entry name" value="Glucocorticoid receptor-like (DNA-binding domain)"/>
    <property type="match status" value="1"/>
</dbReference>
<keyword evidence="1 6" id="KW-0479">Metal-binding</keyword>
<feature type="domain" description="ZAD" evidence="9">
    <location>
        <begin position="237"/>
        <end position="309"/>
    </location>
</feature>
<dbReference type="Gene3D" id="3.30.160.60">
    <property type="entry name" value="Classic Zinc Finger"/>
    <property type="match status" value="1"/>
</dbReference>
<evidence type="ECO:0000256" key="1">
    <source>
        <dbReference type="ARBA" id="ARBA00022723"/>
    </source>
</evidence>
<dbReference type="Gene3D" id="3.40.1800.20">
    <property type="match status" value="1"/>
</dbReference>
<dbReference type="AlphaFoldDB" id="A0A182WWG7"/>
<dbReference type="PANTHER" id="PTHR24379:SF121">
    <property type="entry name" value="C2H2-TYPE DOMAIN-CONTAINING PROTEIN"/>
    <property type="match status" value="1"/>
</dbReference>
<dbReference type="SUPFAM" id="SSF57667">
    <property type="entry name" value="beta-beta-alpha zinc fingers"/>
    <property type="match status" value="1"/>
</dbReference>
<feature type="domain" description="C2H2-type" evidence="8">
    <location>
        <begin position="546"/>
        <end position="568"/>
    </location>
</feature>
<dbReference type="PANTHER" id="PTHR24379">
    <property type="entry name" value="KRAB AND ZINC FINGER DOMAIN-CONTAINING"/>
    <property type="match status" value="1"/>
</dbReference>